<sequence>MIDPAFCELDTVRHTPCNRRGKFVAGNTLQPCGPPGFDKPLTHQIVSRVLLAMANERDVAPGNLYVHATRLVGPEVWSDSRESGTFNGHGGSPLPMYLAGKSCIYYLSPPKNYLDDSNAESSNFLPDKCRGQPSTLVMPTLLYLFVVHQ</sequence>
<keyword evidence="2" id="KW-1185">Reference proteome</keyword>
<name>A0A6A6SQC1_9PLEO</name>
<dbReference type="EMBL" id="MU004503">
    <property type="protein sequence ID" value="KAF2649177.1"/>
    <property type="molecule type" value="Genomic_DNA"/>
</dbReference>
<reference evidence="1" key="1">
    <citation type="journal article" date="2020" name="Stud. Mycol.">
        <title>101 Dothideomycetes genomes: a test case for predicting lifestyles and emergence of pathogens.</title>
        <authorList>
            <person name="Haridas S."/>
            <person name="Albert R."/>
            <person name="Binder M."/>
            <person name="Bloem J."/>
            <person name="Labutti K."/>
            <person name="Salamov A."/>
            <person name="Andreopoulos B."/>
            <person name="Baker S."/>
            <person name="Barry K."/>
            <person name="Bills G."/>
            <person name="Bluhm B."/>
            <person name="Cannon C."/>
            <person name="Castanera R."/>
            <person name="Culley D."/>
            <person name="Daum C."/>
            <person name="Ezra D."/>
            <person name="Gonzalez J."/>
            <person name="Henrissat B."/>
            <person name="Kuo A."/>
            <person name="Liang C."/>
            <person name="Lipzen A."/>
            <person name="Lutzoni F."/>
            <person name="Magnuson J."/>
            <person name="Mondo S."/>
            <person name="Nolan M."/>
            <person name="Ohm R."/>
            <person name="Pangilinan J."/>
            <person name="Park H.-J."/>
            <person name="Ramirez L."/>
            <person name="Alfaro M."/>
            <person name="Sun H."/>
            <person name="Tritt A."/>
            <person name="Yoshinaga Y."/>
            <person name="Zwiers L.-H."/>
            <person name="Turgeon B."/>
            <person name="Goodwin S."/>
            <person name="Spatafora J."/>
            <person name="Crous P."/>
            <person name="Grigoriev I."/>
        </authorList>
    </citation>
    <scope>NUCLEOTIDE SEQUENCE</scope>
    <source>
        <strain evidence="1">CBS 122681</strain>
    </source>
</reference>
<proteinExistence type="predicted"/>
<protein>
    <submittedName>
        <fullName evidence="1">Uncharacterized protein</fullName>
    </submittedName>
</protein>
<organism evidence="1 2">
    <name type="scientific">Lophiostoma macrostomum CBS 122681</name>
    <dbReference type="NCBI Taxonomy" id="1314788"/>
    <lineage>
        <taxon>Eukaryota</taxon>
        <taxon>Fungi</taxon>
        <taxon>Dikarya</taxon>
        <taxon>Ascomycota</taxon>
        <taxon>Pezizomycotina</taxon>
        <taxon>Dothideomycetes</taxon>
        <taxon>Pleosporomycetidae</taxon>
        <taxon>Pleosporales</taxon>
        <taxon>Lophiostomataceae</taxon>
        <taxon>Lophiostoma</taxon>
    </lineage>
</organism>
<dbReference type="Proteomes" id="UP000799324">
    <property type="component" value="Unassembled WGS sequence"/>
</dbReference>
<gene>
    <name evidence="1" type="ORF">K491DRAFT_212612</name>
</gene>
<evidence type="ECO:0000313" key="2">
    <source>
        <dbReference type="Proteomes" id="UP000799324"/>
    </source>
</evidence>
<dbReference type="AlphaFoldDB" id="A0A6A6SQC1"/>
<accession>A0A6A6SQC1</accession>
<evidence type="ECO:0000313" key="1">
    <source>
        <dbReference type="EMBL" id="KAF2649177.1"/>
    </source>
</evidence>